<keyword evidence="1" id="KW-0812">Transmembrane</keyword>
<accession>A0AA45HHS8</accession>
<gene>
    <name evidence="2" type="ORF">C7380_11921</name>
</gene>
<proteinExistence type="predicted"/>
<dbReference type="RefSeq" id="WP_109605940.1">
    <property type="nucleotide sequence ID" value="NZ_QGGI01000019.1"/>
</dbReference>
<dbReference type="Proteomes" id="UP000245921">
    <property type="component" value="Unassembled WGS sequence"/>
</dbReference>
<keyword evidence="1" id="KW-0472">Membrane</keyword>
<keyword evidence="1" id="KW-1133">Transmembrane helix</keyword>
<dbReference type="AlphaFoldDB" id="A0AA45HHS8"/>
<evidence type="ECO:0000313" key="2">
    <source>
        <dbReference type="EMBL" id="PWJ88261.1"/>
    </source>
</evidence>
<evidence type="ECO:0000313" key="3">
    <source>
        <dbReference type="Proteomes" id="UP000245921"/>
    </source>
</evidence>
<feature type="transmembrane region" description="Helical" evidence="1">
    <location>
        <begin position="7"/>
        <end position="28"/>
    </location>
</feature>
<name>A0AA45HHS8_9BACT</name>
<evidence type="ECO:0000256" key="1">
    <source>
        <dbReference type="SAM" id="Phobius"/>
    </source>
</evidence>
<comment type="caution">
    <text evidence="2">The sequence shown here is derived from an EMBL/GenBank/DDBJ whole genome shotgun (WGS) entry which is preliminary data.</text>
</comment>
<organism evidence="2 3">
    <name type="scientific">Oceanotoga teriensis</name>
    <dbReference type="NCBI Taxonomy" id="515440"/>
    <lineage>
        <taxon>Bacteria</taxon>
        <taxon>Thermotogati</taxon>
        <taxon>Thermotogota</taxon>
        <taxon>Thermotogae</taxon>
        <taxon>Petrotogales</taxon>
        <taxon>Petrotogaceae</taxon>
        <taxon>Oceanotoga</taxon>
    </lineage>
</organism>
<dbReference type="EMBL" id="QGGI01000019">
    <property type="protein sequence ID" value="PWJ88261.1"/>
    <property type="molecule type" value="Genomic_DNA"/>
</dbReference>
<protein>
    <submittedName>
        <fullName evidence="2">Uncharacterized protein</fullName>
    </submittedName>
</protein>
<sequence>MKKMRKIVLIIMLMIILVVGTMLIKTLIDFHEEEKIRNNEAKGIINKSEDTGKDITDQSTETIIHGPMYIKIYNHLENLYYDGNENVEKFENEFSYYFIDKETKKVVMFTVNRRDRLFGFMVEAKSDGLNERLVDKMVYDDYTPYGIKMHRDFLAAIRYCLRNSEDTNINNIKVTFYTKYSLHLTFVEQENYYAVFFIDDIEQ</sequence>
<keyword evidence="3" id="KW-1185">Reference proteome</keyword>
<reference evidence="2 3" key="1">
    <citation type="submission" date="2018-05" db="EMBL/GenBank/DDBJ databases">
        <title>Genomic Encyclopedia of Type Strains, Phase IV (KMG-IV): sequencing the most valuable type-strain genomes for metagenomic binning, comparative biology and taxonomic classification.</title>
        <authorList>
            <person name="Goeker M."/>
        </authorList>
    </citation>
    <scope>NUCLEOTIDE SEQUENCE [LARGE SCALE GENOMIC DNA]</scope>
    <source>
        <strain evidence="2 3">DSM 24906</strain>
    </source>
</reference>